<gene>
    <name evidence="2" type="ORF">CAC42_5891</name>
</gene>
<evidence type="ECO:0000313" key="2">
    <source>
        <dbReference type="EMBL" id="PNS20441.1"/>
    </source>
</evidence>
<dbReference type="InParanoid" id="A0A2K1QZG9"/>
<dbReference type="PANTHER" id="PTHR36839">
    <property type="entry name" value="METALLO-BETA-LACTAMASE FAMILY PROTEIN (AFU_ORTHOLOGUE AFUA_5G12770)"/>
    <property type="match status" value="1"/>
</dbReference>
<sequence length="287" mass="32424">MSEVAEEDLIICVACGTQFDDPRQFVPPAGQQWTSLRREQGKYENHWKQDASDPRIWHLYTDPKLGIGERASLLLTPHGNIIWDCFAYLSPSLIDFILSHGPVHAVIISHPHFYTTHLIWARALSCPIYTHAADQQWLSRPDPLSHRRLITTPTLDILPGVTAIQTGGHFPGSMVLHWQNHLFLADSIMTTPAAYTPEPRPQGMGAYSFMWSIPNMVPLGPDDVWAIWKAVRDRDFGVTHGLMMGMDVEHADVKKWVLEGAKRQVRRMGWEGHEILEESVAGPDAEV</sequence>
<comment type="caution">
    <text evidence="2">The sequence shown here is derived from an EMBL/GenBank/DDBJ whole genome shotgun (WGS) entry which is preliminary data.</text>
</comment>
<dbReference type="InterPro" id="IPR036866">
    <property type="entry name" value="RibonucZ/Hydroxyglut_hydro"/>
</dbReference>
<dbReference type="SMART" id="SM00849">
    <property type="entry name" value="Lactamase_B"/>
    <property type="match status" value="1"/>
</dbReference>
<dbReference type="Proteomes" id="UP000243797">
    <property type="component" value="Unassembled WGS sequence"/>
</dbReference>
<dbReference type="AlphaFoldDB" id="A0A2K1QZG9"/>
<feature type="domain" description="Metallo-beta-lactamase" evidence="1">
    <location>
        <begin position="68"/>
        <end position="228"/>
    </location>
</feature>
<dbReference type="Gene3D" id="3.60.15.10">
    <property type="entry name" value="Ribonuclease Z/Hydroxyacylglutathione hydrolase-like"/>
    <property type="match status" value="1"/>
</dbReference>
<reference evidence="2 3" key="1">
    <citation type="submission" date="2017-06" db="EMBL/GenBank/DDBJ databases">
        <title>Draft genome sequence of a variant of Elsinoe murrayae.</title>
        <authorList>
            <person name="Cheng Q."/>
        </authorList>
    </citation>
    <scope>NUCLEOTIDE SEQUENCE [LARGE SCALE GENOMIC DNA]</scope>
    <source>
        <strain evidence="2 3">CQ-2017a</strain>
    </source>
</reference>
<dbReference type="SUPFAM" id="SSF56281">
    <property type="entry name" value="Metallo-hydrolase/oxidoreductase"/>
    <property type="match status" value="1"/>
</dbReference>
<name>A0A2K1QZG9_9PEZI</name>
<evidence type="ECO:0000259" key="1">
    <source>
        <dbReference type="SMART" id="SM00849"/>
    </source>
</evidence>
<proteinExistence type="predicted"/>
<dbReference type="OrthoDB" id="17458at2759"/>
<dbReference type="EMBL" id="NKHZ01000025">
    <property type="protein sequence ID" value="PNS20441.1"/>
    <property type="molecule type" value="Genomic_DNA"/>
</dbReference>
<dbReference type="PANTHER" id="PTHR36839:SF1">
    <property type="entry name" value="METALLO-BETA-LACTAMASE FAMILY PROTEIN (AFU_ORTHOLOGUE AFUA_5G12770)"/>
    <property type="match status" value="1"/>
</dbReference>
<protein>
    <submittedName>
        <fullName evidence="2">DNA polymerase epsilon catalytic subunit A</fullName>
    </submittedName>
</protein>
<evidence type="ECO:0000313" key="3">
    <source>
        <dbReference type="Proteomes" id="UP000243797"/>
    </source>
</evidence>
<dbReference type="STRING" id="2082308.A0A2K1QZG9"/>
<accession>A0A2K1QZG9</accession>
<keyword evidence="3" id="KW-1185">Reference proteome</keyword>
<dbReference type="InterPro" id="IPR001279">
    <property type="entry name" value="Metallo-B-lactamas"/>
</dbReference>
<organism evidence="2 3">
    <name type="scientific">Sphaceloma murrayae</name>
    <dbReference type="NCBI Taxonomy" id="2082308"/>
    <lineage>
        <taxon>Eukaryota</taxon>
        <taxon>Fungi</taxon>
        <taxon>Dikarya</taxon>
        <taxon>Ascomycota</taxon>
        <taxon>Pezizomycotina</taxon>
        <taxon>Dothideomycetes</taxon>
        <taxon>Dothideomycetidae</taxon>
        <taxon>Myriangiales</taxon>
        <taxon>Elsinoaceae</taxon>
        <taxon>Sphaceloma</taxon>
    </lineage>
</organism>